<dbReference type="EMBL" id="BMAO01028165">
    <property type="protein sequence ID" value="GFR22486.1"/>
    <property type="molecule type" value="Genomic_DNA"/>
</dbReference>
<evidence type="ECO:0000256" key="2">
    <source>
        <dbReference type="ARBA" id="ARBA00022737"/>
    </source>
</evidence>
<evidence type="ECO:0000256" key="3">
    <source>
        <dbReference type="ARBA" id="ARBA00023006"/>
    </source>
</evidence>
<evidence type="ECO:0000256" key="4">
    <source>
        <dbReference type="ARBA" id="ARBA00025740"/>
    </source>
</evidence>
<dbReference type="GO" id="GO:0006914">
    <property type="term" value="P:autophagy"/>
    <property type="evidence" value="ECO:0007669"/>
    <property type="project" value="UniProtKB-KW"/>
</dbReference>
<dbReference type="OrthoDB" id="1667587at2759"/>
<keyword evidence="1" id="KW-0853">WD repeat</keyword>
<dbReference type="GO" id="GO:0005737">
    <property type="term" value="C:cytoplasm"/>
    <property type="evidence" value="ECO:0007669"/>
    <property type="project" value="UniProtKB-ARBA"/>
</dbReference>
<sequence length="351" mass="39155">MSYIGGEDIGYINNLSFNQDHGCFSCAMDNGIRIYNVEPLREKMHLDSATVGSVALCEMLYRTNIVAIVGGGHKQKYAENTVLLWDNFASKFVAEFTFSSPVLNVRLKRDRLFVAEKTVIHVFNFPNNPRRLYSFDTGINPRGLFQVSPFPSSERQVLVFPGHYAGSIQIVDLSKMNSGTSGAPITISAHDSDVAYIALNQQGTLVATASVKGTLIRVFDTFTKNKIIQLRRGSDPASLYCINFSCDSDYLCASSDKGTIHIFALKRTYLNKRLTFSSAARWMGSYVESQWAFANFTVAQECKCICAFGPNSSVYAICKDGTFHKYVYTNQGSCNRESYDVFLNLCDDCDF</sequence>
<evidence type="ECO:0000313" key="5">
    <source>
        <dbReference type="EMBL" id="GFR22486.1"/>
    </source>
</evidence>
<dbReference type="Pfam" id="PF21032">
    <property type="entry name" value="PROPPIN"/>
    <property type="match status" value="1"/>
</dbReference>
<keyword evidence="6" id="KW-1185">Reference proteome</keyword>
<dbReference type="InterPro" id="IPR001680">
    <property type="entry name" value="WD40_rpt"/>
</dbReference>
<evidence type="ECO:0000256" key="1">
    <source>
        <dbReference type="ARBA" id="ARBA00022574"/>
    </source>
</evidence>
<dbReference type="InterPro" id="IPR036322">
    <property type="entry name" value="WD40_repeat_dom_sf"/>
</dbReference>
<reference evidence="5" key="1">
    <citation type="submission" date="2020-07" db="EMBL/GenBank/DDBJ databases">
        <title>Multicomponent nature underlies the extraordinary mechanical properties of spider dragline silk.</title>
        <authorList>
            <person name="Kono N."/>
            <person name="Nakamura H."/>
            <person name="Mori M."/>
            <person name="Yoshida Y."/>
            <person name="Ohtoshi R."/>
            <person name="Malay A.D."/>
            <person name="Moran D.A.P."/>
            <person name="Tomita M."/>
            <person name="Numata K."/>
            <person name="Arakawa K."/>
        </authorList>
    </citation>
    <scope>NUCLEOTIDE SEQUENCE</scope>
</reference>
<keyword evidence="2" id="KW-0677">Repeat</keyword>
<dbReference type="AlphaFoldDB" id="A0A8X6HEM0"/>
<organism evidence="5 6">
    <name type="scientific">Trichonephila clavata</name>
    <name type="common">Joro spider</name>
    <name type="synonym">Nephila clavata</name>
    <dbReference type="NCBI Taxonomy" id="2740835"/>
    <lineage>
        <taxon>Eukaryota</taxon>
        <taxon>Metazoa</taxon>
        <taxon>Ecdysozoa</taxon>
        <taxon>Arthropoda</taxon>
        <taxon>Chelicerata</taxon>
        <taxon>Arachnida</taxon>
        <taxon>Araneae</taxon>
        <taxon>Araneomorphae</taxon>
        <taxon>Entelegynae</taxon>
        <taxon>Araneoidea</taxon>
        <taxon>Nephilidae</taxon>
        <taxon>Trichonephila</taxon>
    </lineage>
</organism>
<proteinExistence type="inferred from homology"/>
<name>A0A8X6HEM0_TRICU</name>
<dbReference type="Proteomes" id="UP000887116">
    <property type="component" value="Unassembled WGS sequence"/>
</dbReference>
<dbReference type="SUPFAM" id="SSF50978">
    <property type="entry name" value="WD40 repeat-like"/>
    <property type="match status" value="1"/>
</dbReference>
<protein>
    <submittedName>
        <fullName evidence="5">WD repeat domain phosphoinositide-interacting protein 4</fullName>
    </submittedName>
</protein>
<gene>
    <name evidence="5" type="primary">wdr45</name>
    <name evidence="5" type="ORF">TNCT_457131</name>
</gene>
<dbReference type="SMART" id="SM00320">
    <property type="entry name" value="WD40"/>
    <property type="match status" value="3"/>
</dbReference>
<dbReference type="InterPro" id="IPR015943">
    <property type="entry name" value="WD40/YVTN_repeat-like_dom_sf"/>
</dbReference>
<dbReference type="InterPro" id="IPR048720">
    <property type="entry name" value="PROPPIN"/>
</dbReference>
<evidence type="ECO:0000313" key="6">
    <source>
        <dbReference type="Proteomes" id="UP000887116"/>
    </source>
</evidence>
<accession>A0A8X6HEM0</accession>
<dbReference type="Gene3D" id="2.130.10.10">
    <property type="entry name" value="YVTN repeat-like/Quinoprotein amine dehydrogenase"/>
    <property type="match status" value="2"/>
</dbReference>
<comment type="caution">
    <text evidence="5">The sequence shown here is derived from an EMBL/GenBank/DDBJ whole genome shotgun (WGS) entry which is preliminary data.</text>
</comment>
<dbReference type="PANTHER" id="PTHR11227">
    <property type="entry name" value="WD-REPEAT PROTEIN INTERACTING WITH PHOSPHOINOSIDES WIPI -RELATED"/>
    <property type="match status" value="1"/>
</dbReference>
<comment type="similarity">
    <text evidence="4">Belongs to the WD repeat PROPPIN family.</text>
</comment>
<keyword evidence="3" id="KW-0072">Autophagy</keyword>